<protein>
    <submittedName>
        <fullName evidence="1">Uncharacterized protein</fullName>
    </submittedName>
</protein>
<reference evidence="1 2" key="1">
    <citation type="journal article" date="2021" name="J. Hered.">
        <title>A chromosome-level genome assembly of the parasitoid wasp, Cotesia glomerata (Hymenoptera: Braconidae).</title>
        <authorList>
            <person name="Pinto B.J."/>
            <person name="Weis J.J."/>
            <person name="Gamble T."/>
            <person name="Ode P.J."/>
            <person name="Paul R."/>
            <person name="Zaspel J.M."/>
        </authorList>
    </citation>
    <scope>NUCLEOTIDE SEQUENCE [LARGE SCALE GENOMIC DNA]</scope>
    <source>
        <strain evidence="1">CgM1</strain>
    </source>
</reference>
<dbReference type="AlphaFoldDB" id="A0AAV7IEZ6"/>
<comment type="caution">
    <text evidence="1">The sequence shown here is derived from an EMBL/GenBank/DDBJ whole genome shotgun (WGS) entry which is preliminary data.</text>
</comment>
<organism evidence="1 2">
    <name type="scientific">Cotesia glomerata</name>
    <name type="common">Lepidopteran parasitic wasp</name>
    <name type="synonym">Apanteles glomeratus</name>
    <dbReference type="NCBI Taxonomy" id="32391"/>
    <lineage>
        <taxon>Eukaryota</taxon>
        <taxon>Metazoa</taxon>
        <taxon>Ecdysozoa</taxon>
        <taxon>Arthropoda</taxon>
        <taxon>Hexapoda</taxon>
        <taxon>Insecta</taxon>
        <taxon>Pterygota</taxon>
        <taxon>Neoptera</taxon>
        <taxon>Endopterygota</taxon>
        <taxon>Hymenoptera</taxon>
        <taxon>Apocrita</taxon>
        <taxon>Ichneumonoidea</taxon>
        <taxon>Braconidae</taxon>
        <taxon>Microgastrinae</taxon>
        <taxon>Cotesia</taxon>
    </lineage>
</organism>
<dbReference type="Proteomes" id="UP000826195">
    <property type="component" value="Unassembled WGS sequence"/>
</dbReference>
<gene>
    <name evidence="1" type="ORF">KQX54_004885</name>
</gene>
<name>A0AAV7IEZ6_COTGL</name>
<proteinExistence type="predicted"/>
<dbReference type="EMBL" id="JAHXZJ010001864">
    <property type="protein sequence ID" value="KAH0548979.1"/>
    <property type="molecule type" value="Genomic_DNA"/>
</dbReference>
<sequence length="139" mass="15290">MSWRPPEIAGTIGRPAGRTAVTAERVPIFYSVSPSVPAFTDLSSVTATAFQPLPSLPRDTHNTTYISTYYMARYLVFELRLCLDDTSLAVNGIPACNPPHPSSPRTDDDAAELKAERIIGRGPDRDRCAVLLEKPLRYV</sequence>
<evidence type="ECO:0000313" key="2">
    <source>
        <dbReference type="Proteomes" id="UP000826195"/>
    </source>
</evidence>
<keyword evidence="2" id="KW-1185">Reference proteome</keyword>
<evidence type="ECO:0000313" key="1">
    <source>
        <dbReference type="EMBL" id="KAH0548979.1"/>
    </source>
</evidence>
<accession>A0AAV7IEZ6</accession>